<evidence type="ECO:0000256" key="3">
    <source>
        <dbReference type="ARBA" id="ARBA00023274"/>
    </source>
</evidence>
<dbReference type="GO" id="GO:0003723">
    <property type="term" value="F:RNA binding"/>
    <property type="evidence" value="ECO:0007669"/>
    <property type="project" value="TreeGrafter"/>
</dbReference>
<dbReference type="Pfam" id="PF03501">
    <property type="entry name" value="S10_plectin"/>
    <property type="match status" value="1"/>
</dbReference>
<dbReference type="GO" id="GO:0003735">
    <property type="term" value="F:structural constituent of ribosome"/>
    <property type="evidence" value="ECO:0007669"/>
    <property type="project" value="TreeGrafter"/>
</dbReference>
<organism evidence="5">
    <name type="scientific">Taenia asiatica</name>
    <name type="common">Asian tapeworm</name>
    <dbReference type="NCBI Taxonomy" id="60517"/>
    <lineage>
        <taxon>Eukaryota</taxon>
        <taxon>Metazoa</taxon>
        <taxon>Spiralia</taxon>
        <taxon>Lophotrochozoa</taxon>
        <taxon>Platyhelminthes</taxon>
        <taxon>Cestoda</taxon>
        <taxon>Eucestoda</taxon>
        <taxon>Cyclophyllidea</taxon>
        <taxon>Taeniidae</taxon>
        <taxon>Taenia</taxon>
    </lineage>
</organism>
<comment type="similarity">
    <text evidence="1">Belongs to the eukaryotic ribosomal protein eS10 family.</text>
</comment>
<evidence type="ECO:0000256" key="1">
    <source>
        <dbReference type="ARBA" id="ARBA00007278"/>
    </source>
</evidence>
<dbReference type="SUPFAM" id="SSF46785">
    <property type="entry name" value="Winged helix' DNA-binding domain"/>
    <property type="match status" value="1"/>
</dbReference>
<keyword evidence="3" id="KW-0687">Ribonucleoprotein</keyword>
<dbReference type="PANTHER" id="PTHR12146:SF25">
    <property type="entry name" value="PLECTIN_ES10 N-TERMINAL DOMAIN-CONTAINING PROTEIN"/>
    <property type="match status" value="1"/>
</dbReference>
<reference evidence="5" key="1">
    <citation type="submission" date="2017-02" db="UniProtKB">
        <authorList>
            <consortium name="WormBaseParasite"/>
        </authorList>
    </citation>
    <scope>IDENTIFICATION</scope>
</reference>
<dbReference type="PANTHER" id="PTHR12146">
    <property type="entry name" value="40S RIBOSOMAL PROTEIN S10"/>
    <property type="match status" value="1"/>
</dbReference>
<dbReference type="WBParaSite" id="TASK_0000586001-mRNA-1">
    <property type="protein sequence ID" value="TASK_0000586001-mRNA-1"/>
    <property type="gene ID" value="TASK_0000586001"/>
</dbReference>
<dbReference type="AlphaFoldDB" id="A0A0R3W6M1"/>
<dbReference type="GO" id="GO:0022627">
    <property type="term" value="C:cytosolic small ribosomal subunit"/>
    <property type="evidence" value="ECO:0007669"/>
    <property type="project" value="TreeGrafter"/>
</dbReference>
<dbReference type="InterPro" id="IPR005326">
    <property type="entry name" value="Plectin_eS10_N"/>
</dbReference>
<dbReference type="Gene3D" id="1.10.10.10">
    <property type="entry name" value="Winged helix-like DNA-binding domain superfamily/Winged helix DNA-binding domain"/>
    <property type="match status" value="1"/>
</dbReference>
<keyword evidence="2" id="KW-0689">Ribosomal protein</keyword>
<protein>
    <submittedName>
        <fullName evidence="5">S10_plectin domain-containing protein</fullName>
    </submittedName>
</protein>
<name>A0A0R3W6M1_TAEAS</name>
<evidence type="ECO:0000259" key="4">
    <source>
        <dbReference type="Pfam" id="PF03501"/>
    </source>
</evidence>
<dbReference type="InterPro" id="IPR036390">
    <property type="entry name" value="WH_DNA-bd_sf"/>
</dbReference>
<feature type="domain" description="Plectin/eS10 N-terminal" evidence="4">
    <location>
        <begin position="9"/>
        <end position="99"/>
    </location>
</feature>
<evidence type="ECO:0000256" key="2">
    <source>
        <dbReference type="ARBA" id="ARBA00022980"/>
    </source>
</evidence>
<sequence length="159" mass="17862">LGLFGMLVPLNIRNSIYEYLLNEGVMTAVEDVRPKCIHPAIKVRNLYVMNVMKSLVSRGYVKKRFAWRTFYWFLTNEGIDYLREVLHLPTEIVPATLNKPSIESRFPGPRGPVGGPRMQTDGRSAYRIGTVGQADATKEATVVPEGEVHFRGGPDGRPM</sequence>
<proteinExistence type="inferred from homology"/>
<evidence type="ECO:0000313" key="5">
    <source>
        <dbReference type="WBParaSite" id="TASK_0000586001-mRNA-1"/>
    </source>
</evidence>
<dbReference type="InterPro" id="IPR036388">
    <property type="entry name" value="WH-like_DNA-bd_sf"/>
</dbReference>
<dbReference type="InterPro" id="IPR037447">
    <property type="entry name" value="Ribosomal_eS10"/>
</dbReference>
<dbReference type="STRING" id="60517.A0A0R3W6M1"/>
<accession>A0A0R3W6M1</accession>